<evidence type="ECO:0000256" key="1">
    <source>
        <dbReference type="SAM" id="MobiDB-lite"/>
    </source>
</evidence>
<evidence type="ECO:0000256" key="2">
    <source>
        <dbReference type="SAM" id="SignalP"/>
    </source>
</evidence>
<name>A0A840N8Q2_9BRAD</name>
<reference evidence="3 4" key="1">
    <citation type="submission" date="2020-08" db="EMBL/GenBank/DDBJ databases">
        <title>Genomic Encyclopedia of Type Strains, Phase IV (KMG-IV): sequencing the most valuable type-strain genomes for metagenomic binning, comparative biology and taxonomic classification.</title>
        <authorList>
            <person name="Goeker M."/>
        </authorList>
    </citation>
    <scope>NUCLEOTIDE SEQUENCE [LARGE SCALE GENOMIC DNA]</scope>
    <source>
        <strain evidence="3 4">DSM 17498</strain>
    </source>
</reference>
<dbReference type="EMBL" id="JACHIJ010000009">
    <property type="protein sequence ID" value="MBB5054934.1"/>
    <property type="molecule type" value="Genomic_DNA"/>
</dbReference>
<dbReference type="RefSeq" id="WP_246395515.1">
    <property type="nucleotide sequence ID" value="NZ_JACHIJ010000009.1"/>
</dbReference>
<dbReference type="Proteomes" id="UP000521227">
    <property type="component" value="Unassembled WGS sequence"/>
</dbReference>
<feature type="signal peptide" evidence="2">
    <location>
        <begin position="1"/>
        <end position="23"/>
    </location>
</feature>
<gene>
    <name evidence="3" type="ORF">HNQ36_004945</name>
</gene>
<sequence>MRVFRVAMLIGLTMVPVAVPAYAQMMPGFKLGEGKELSEEEKARAKANEDAAKAARSKIPDAKASNDPWATVRTEPAAKSAKAKSTAK</sequence>
<feature type="compositionally biased region" description="Basic and acidic residues" evidence="1">
    <location>
        <begin position="37"/>
        <end position="61"/>
    </location>
</feature>
<feature type="chain" id="PRO_5032690823" evidence="2">
    <location>
        <begin position="24"/>
        <end position="88"/>
    </location>
</feature>
<organism evidence="3 4">
    <name type="scientific">Afipia massiliensis</name>
    <dbReference type="NCBI Taxonomy" id="211460"/>
    <lineage>
        <taxon>Bacteria</taxon>
        <taxon>Pseudomonadati</taxon>
        <taxon>Pseudomonadota</taxon>
        <taxon>Alphaproteobacteria</taxon>
        <taxon>Hyphomicrobiales</taxon>
        <taxon>Nitrobacteraceae</taxon>
        <taxon>Afipia</taxon>
    </lineage>
</organism>
<proteinExistence type="predicted"/>
<keyword evidence="2" id="KW-0732">Signal</keyword>
<evidence type="ECO:0000313" key="4">
    <source>
        <dbReference type="Proteomes" id="UP000521227"/>
    </source>
</evidence>
<accession>A0A840N8Q2</accession>
<evidence type="ECO:0000313" key="3">
    <source>
        <dbReference type="EMBL" id="MBB5054934.1"/>
    </source>
</evidence>
<comment type="caution">
    <text evidence="3">The sequence shown here is derived from an EMBL/GenBank/DDBJ whole genome shotgun (WGS) entry which is preliminary data.</text>
</comment>
<feature type="region of interest" description="Disordered" evidence="1">
    <location>
        <begin position="37"/>
        <end position="88"/>
    </location>
</feature>
<dbReference type="AlphaFoldDB" id="A0A840N8Q2"/>
<protein>
    <submittedName>
        <fullName evidence="3">Putative iron-regulated membrane protein</fullName>
    </submittedName>
</protein>